<dbReference type="PANTHER" id="PTHR24403:SF67">
    <property type="entry name" value="FI01116P-RELATED"/>
    <property type="match status" value="1"/>
</dbReference>
<dbReference type="SMART" id="SM00355">
    <property type="entry name" value="ZnF_C2H2"/>
    <property type="match status" value="14"/>
</dbReference>
<evidence type="ECO:0000313" key="9">
    <source>
        <dbReference type="Proteomes" id="UP000494165"/>
    </source>
</evidence>
<dbReference type="Gene3D" id="3.30.160.60">
    <property type="entry name" value="Classic Zinc Finger"/>
    <property type="match status" value="2"/>
</dbReference>
<sequence>MQPIFKEGKGAIQKPLCRLCECPTSDGHVLASQVDRFKLRTWAMKVLDLTATDDNLPMLIGEDHLICYFCIWQAEFADEYGDESVAWWPKNLELDENAKVLRENYSAGEVDKCWVQLEEIDLAKYEKEIPLKGNDSGECIYCGNRYKRLMDHVKQKHKHEEAKHMPKIIKCDICDAKFGSKLFMEMHYKLRHTFEKCKSCGEDVALRNKANHGTPLVCSTCKLEFKLCECPTSDGHVLASQVDRFKLRNWAMKVLDLTATDENLPMLIGEDHLICYFCIWQAEFDDESEDDSVAWWPKNLDLEENAKILRENYSAGEVDQCWVQLEEVDLNKQTEEIPEKRKRRVGGVCLYCGKRYNQLKEHVKLMHKHAIKCGFYGCTTYFHTQKEKKQHMQEDIFAKHFKRRKRKKVRCKFCKNVKFPSSLEALRAHMYLFHPDLVACTRVGCKQYFKSKPEMILHIISSHKRALNPDRFQCKHCDYFTTVKCNLKNHFEAKHMPKTFRCDACDAKFGSKRIVNRHYQLCHTSVKCKSCGQDVVLGYKSIHGRPSDHKRRSHEFVHCGECAQEVSRHTMINHRLSKACHRCKGKFRDQNERSPKQDSGKSEQELSELELDSPTDGNKGESEDSLLNVDVGCESPSGRKGKFGGAAAKKAPYMTRSQEMQPPRIKEEKSPIQKPLCRLCECPTSDGHVLASQVDRFKLRKWAMKVMNLTERDGNLPEVVKEDALICYFCIWQAEFGDESGDETVAWWPKNLDLEEKAKVLRENYSAGEVEQCWVQLEEVDLAKNTKKIPKKRSHQRSHEMKEVKPPIQKPLCRLCECPTSDGHILASQVDRIKLRNWAMGVVNQTAGDENMPKIVKNDALICYFCIWLAELEKDYADDSVAWWPKNLELNKNAKILRESYSAGEVDQCWVQMEEIDLAKYGKENPKKRKCGSAVCIYCGRRYIQLLEHIRLYHKDAIKCGVWGCSTFFHTEEEKERHMQEDFHEKRDKPRINVKTRCKFCKKFAIFTSISAWKHHITRKHPKLVACMHKGCNEYFKSKSAMLQHVNSMHKRGKNRDILECKQCEYYTTNECNLKRHEEAKHRPKLFKCDSCDAKFGSERLVANHYIRNHKLCECPTSDGHVLASQVDRLKLRKWATEVMNLTERDENLPEVVGKEDLICYFCIWQAEFGDESGDEAVLRENYSVGEEEKCWVQLEEVDLAKHTAEIVPKKSKIVRGVCFYCG</sequence>
<evidence type="ECO:0000256" key="5">
    <source>
        <dbReference type="PROSITE-ProRule" id="PRU00042"/>
    </source>
</evidence>
<feature type="domain" description="C2H2-type" evidence="7">
    <location>
        <begin position="500"/>
        <end position="528"/>
    </location>
</feature>
<dbReference type="GO" id="GO:0005634">
    <property type="term" value="C:nucleus"/>
    <property type="evidence" value="ECO:0007669"/>
    <property type="project" value="TreeGrafter"/>
</dbReference>
<evidence type="ECO:0000256" key="4">
    <source>
        <dbReference type="ARBA" id="ARBA00022833"/>
    </source>
</evidence>
<dbReference type="InterPro" id="IPR013087">
    <property type="entry name" value="Znf_C2H2_type"/>
</dbReference>
<keyword evidence="3 5" id="KW-0863">Zinc-finger</keyword>
<comment type="caution">
    <text evidence="8">The sequence shown here is derived from an EMBL/GenBank/DDBJ whole genome shotgun (WGS) entry which is preliminary data.</text>
</comment>
<proteinExistence type="predicted"/>
<dbReference type="GO" id="GO:0008270">
    <property type="term" value="F:zinc ion binding"/>
    <property type="evidence" value="ECO:0007669"/>
    <property type="project" value="UniProtKB-KW"/>
</dbReference>
<evidence type="ECO:0000256" key="2">
    <source>
        <dbReference type="ARBA" id="ARBA00022737"/>
    </source>
</evidence>
<keyword evidence="1" id="KW-0479">Metal-binding</keyword>
<evidence type="ECO:0000256" key="1">
    <source>
        <dbReference type="ARBA" id="ARBA00022723"/>
    </source>
</evidence>
<gene>
    <name evidence="8" type="ORF">CLODIP_2_CD09464</name>
</gene>
<evidence type="ECO:0000259" key="7">
    <source>
        <dbReference type="PROSITE" id="PS50157"/>
    </source>
</evidence>
<evidence type="ECO:0000256" key="6">
    <source>
        <dbReference type="SAM" id="MobiDB-lite"/>
    </source>
</evidence>
<dbReference type="GO" id="GO:0045944">
    <property type="term" value="P:positive regulation of transcription by RNA polymerase II"/>
    <property type="evidence" value="ECO:0007669"/>
    <property type="project" value="TreeGrafter"/>
</dbReference>
<accession>A0A8S1DM41</accession>
<feature type="region of interest" description="Disordered" evidence="6">
    <location>
        <begin position="589"/>
        <end position="668"/>
    </location>
</feature>
<evidence type="ECO:0000313" key="8">
    <source>
        <dbReference type="EMBL" id="CAB3379115.1"/>
    </source>
</evidence>
<reference evidence="8 9" key="1">
    <citation type="submission" date="2020-04" db="EMBL/GenBank/DDBJ databases">
        <authorList>
            <person name="Alioto T."/>
            <person name="Alioto T."/>
            <person name="Gomez Garrido J."/>
        </authorList>
    </citation>
    <scope>NUCLEOTIDE SEQUENCE [LARGE SCALE GENOMIC DNA]</scope>
</reference>
<dbReference type="AlphaFoldDB" id="A0A8S1DM41"/>
<keyword evidence="4" id="KW-0862">Zinc</keyword>
<name>A0A8S1DM41_9INSE</name>
<feature type="domain" description="C2H2-type" evidence="7">
    <location>
        <begin position="169"/>
        <end position="197"/>
    </location>
</feature>
<dbReference type="PROSITE" id="PS00028">
    <property type="entry name" value="ZINC_FINGER_C2H2_1"/>
    <property type="match status" value="5"/>
</dbReference>
<evidence type="ECO:0000256" key="3">
    <source>
        <dbReference type="ARBA" id="ARBA00022771"/>
    </source>
</evidence>
<organism evidence="8 9">
    <name type="scientific">Cloeon dipterum</name>
    <dbReference type="NCBI Taxonomy" id="197152"/>
    <lineage>
        <taxon>Eukaryota</taxon>
        <taxon>Metazoa</taxon>
        <taxon>Ecdysozoa</taxon>
        <taxon>Arthropoda</taxon>
        <taxon>Hexapoda</taxon>
        <taxon>Insecta</taxon>
        <taxon>Pterygota</taxon>
        <taxon>Palaeoptera</taxon>
        <taxon>Ephemeroptera</taxon>
        <taxon>Pisciforma</taxon>
        <taxon>Baetidae</taxon>
        <taxon>Cloeon</taxon>
    </lineage>
</organism>
<dbReference type="Proteomes" id="UP000494165">
    <property type="component" value="Unassembled WGS sequence"/>
</dbReference>
<dbReference type="PANTHER" id="PTHR24403">
    <property type="entry name" value="ZINC FINGER PROTEIN"/>
    <property type="match status" value="1"/>
</dbReference>
<dbReference type="InterPro" id="IPR050688">
    <property type="entry name" value="Zinc_finger/UBP_domain"/>
</dbReference>
<protein>
    <recommendedName>
        <fullName evidence="7">C2H2-type domain-containing protein</fullName>
    </recommendedName>
</protein>
<keyword evidence="9" id="KW-1185">Reference proteome</keyword>
<keyword evidence="2" id="KW-0677">Repeat</keyword>
<dbReference type="PROSITE" id="PS50157">
    <property type="entry name" value="ZINC_FINGER_C2H2_2"/>
    <property type="match status" value="2"/>
</dbReference>
<dbReference type="EMBL" id="CADEPI010000178">
    <property type="protein sequence ID" value="CAB3379115.1"/>
    <property type="molecule type" value="Genomic_DNA"/>
</dbReference>
<feature type="compositionally biased region" description="Basic and acidic residues" evidence="6">
    <location>
        <begin position="589"/>
        <end position="604"/>
    </location>
</feature>
<dbReference type="OrthoDB" id="3561125at2759"/>